<protein>
    <recommendedName>
        <fullName evidence="3">Purine NTPase</fullName>
    </recommendedName>
</protein>
<name>A0ABY4YBS1_9GAMM</name>
<proteinExistence type="predicted"/>
<keyword evidence="2" id="KW-1185">Reference proteome</keyword>
<dbReference type="Proteomes" id="UP001057474">
    <property type="component" value="Chromosome"/>
</dbReference>
<gene>
    <name evidence="1" type="ORF">J2N86_06245</name>
</gene>
<evidence type="ECO:0000313" key="1">
    <source>
        <dbReference type="EMBL" id="USQ14897.1"/>
    </source>
</evidence>
<organism evidence="1 2">
    <name type="scientific">Legionella lytica</name>
    <dbReference type="NCBI Taxonomy" id="96232"/>
    <lineage>
        <taxon>Bacteria</taxon>
        <taxon>Pseudomonadati</taxon>
        <taxon>Pseudomonadota</taxon>
        <taxon>Gammaproteobacteria</taxon>
        <taxon>Legionellales</taxon>
        <taxon>Legionellaceae</taxon>
        <taxon>Legionella</taxon>
    </lineage>
</organism>
<evidence type="ECO:0008006" key="3">
    <source>
        <dbReference type="Google" id="ProtNLM"/>
    </source>
</evidence>
<dbReference type="RefSeq" id="WP_252581862.1">
    <property type="nucleotide sequence ID" value="NZ_CP071527.1"/>
</dbReference>
<accession>A0ABY4YBS1</accession>
<dbReference type="EMBL" id="CP071527">
    <property type="protein sequence ID" value="USQ14897.1"/>
    <property type="molecule type" value="Genomic_DNA"/>
</dbReference>
<sequence>MNDSLITAILLQAENPWAKPEDFPDLNASLKSNCYNRYFAYIIYFSGTLNGGLEDDYKNISRFITLNAQEVITHFDTDALLKHAQVLLAEANSNVDKKLAYKVGICLALVAVYADDVSIKKAAYEQLTLLFNEKGLLADPLSFEHCNRFLTPPAVDKKFNSTRVIIWAWEVSGKNMAATFESERQQLIQTEFANQPIKKALFLLGLSDFDLLNKDKIQAAYDGCNKRLQELCDVSFEEVATHPLLKSFNDAQNLLLYYQRFIGFNYKNRLKSLENLLHQVSNSEITQEGIFTSLYEAINEFDTELNEMLPIVKIEPPYITEETIAVHLGGYVGDSKQYKAQEKLHTVIGKFWEDICVKVVPLLIAANELLANHENISVRIGPLIEFATKAEKINGLITQIKELQLKRFKGISIANNAAQQWEELGSAMRQVKEQIDYYKAWVRINIRDLIHLNECLVLNEMARTKDTDALHLISEQSSLNKHIGGKLEWLRQLNGIAKIIVESELKNQTFGATNYESIESMRRNLEAHRTKLVLFKQQGSGKLNELLQQEICILLQQYKEAGKRLEQCSQERNSTSFSWEKKWSDFLKQQKTLDNVFTILNKKIPPDYDTAEYITQSTAKCILKLRQQKTGFEQKIAEVKKKIEESAIDTFHYLLLKERIEQEAKSFVTRDNEALTQFLQKIDQISSDDSGQRYASLVQLIKTEQNYLGQSREFNCLGLYCSSRSHAPFTPILHEFEKLVSVIGKKDWTDSSLSLDAMKYTLLKNQIEKESASYLEQGTHHQDRKESITRLQQQIAQLNQQEGSKGERFQALYECLKSEMVATTNSHLRIGFFPSWHLCRLQKVYGAILQNAENIRHLGSDAVEAPIFIAQMQGIDAL</sequence>
<reference evidence="1" key="1">
    <citation type="submission" date="2021-03" db="EMBL/GenBank/DDBJ databases">
        <title>Legionella lytica PCM 2298.</title>
        <authorList>
            <person name="Koper P."/>
        </authorList>
    </citation>
    <scope>NUCLEOTIDE SEQUENCE</scope>
    <source>
        <strain evidence="1">PCM 2298</strain>
    </source>
</reference>
<evidence type="ECO:0000313" key="2">
    <source>
        <dbReference type="Proteomes" id="UP001057474"/>
    </source>
</evidence>